<gene>
    <name evidence="1" type="ORF">K460DRAFT_134131</name>
</gene>
<sequence>MARFEDLSDDVLYLILRHLSPERLSSLCCLRLVSTRVKAFAESVLYRNIILEDNDQHDLASYRFIERLSNPGDALSQHVRSLQIKSFRGDHESFCMNTELLAACLNSLERLSSFNWDSKVPLPGGLLSILHERLPDVRLCATVNDLDQALLDSPQLHRLAVSLPDLDPTDHKKPVLWEQLKQILVHCHNLRRLMLDVHPDRTVRPLPDLTIEGTQNSVVVESYTRWGYRGVSTDADITSHRSRESEKNMVQIPLEPGDVLPTLEDLDIRAKTYNLDARHCAQLLHCMNWTRLRRLRLGPSDPKMFFETFKDKLPNLEVFEFTYIYENLHYTPYDTYTPKLSACAEFVASITVLKEFIVRCNTVNLKDSLWMSLAEVHGPHLERLSIQARYQDLEAPICNGNLGDLLACFSNLLALDLALRTCISMPFMCSFCPIQGHALSTNYVDTIPVIASIRSLQISIRVHPCDQSLYSYIADHAHCAIRKVWTAYANDSRNCELETFNIKFWRWEPTSPHLNEDGFPRNAHITRLVFESRMCGDRLIIKPRNHHKVQPVNQVWHGTEGEGLQATYVAEEQNVPAPLFNVSDRFREALGRFFPQLPNGTRSRRYR</sequence>
<dbReference type="EMBL" id="ML976617">
    <property type="protein sequence ID" value="KAF1842755.1"/>
    <property type="molecule type" value="Genomic_DNA"/>
</dbReference>
<dbReference type="GeneID" id="63843953"/>
<evidence type="ECO:0000313" key="2">
    <source>
        <dbReference type="Proteomes" id="UP000800039"/>
    </source>
</evidence>
<protein>
    <recommendedName>
        <fullName evidence="3">F-box domain-containing protein</fullName>
    </recommendedName>
</protein>
<keyword evidence="2" id="KW-1185">Reference proteome</keyword>
<name>A0A9P4GCN1_9PLEO</name>
<dbReference type="Proteomes" id="UP000800039">
    <property type="component" value="Unassembled WGS sequence"/>
</dbReference>
<organism evidence="1 2">
    <name type="scientific">Cucurbitaria berberidis CBS 394.84</name>
    <dbReference type="NCBI Taxonomy" id="1168544"/>
    <lineage>
        <taxon>Eukaryota</taxon>
        <taxon>Fungi</taxon>
        <taxon>Dikarya</taxon>
        <taxon>Ascomycota</taxon>
        <taxon>Pezizomycotina</taxon>
        <taxon>Dothideomycetes</taxon>
        <taxon>Pleosporomycetidae</taxon>
        <taxon>Pleosporales</taxon>
        <taxon>Pleosporineae</taxon>
        <taxon>Cucurbitariaceae</taxon>
        <taxon>Cucurbitaria</taxon>
    </lineage>
</organism>
<comment type="caution">
    <text evidence="1">The sequence shown here is derived from an EMBL/GenBank/DDBJ whole genome shotgun (WGS) entry which is preliminary data.</text>
</comment>
<reference evidence="1" key="1">
    <citation type="submission" date="2020-01" db="EMBL/GenBank/DDBJ databases">
        <authorList>
            <consortium name="DOE Joint Genome Institute"/>
            <person name="Haridas S."/>
            <person name="Albert R."/>
            <person name="Binder M."/>
            <person name="Bloem J."/>
            <person name="Labutti K."/>
            <person name="Salamov A."/>
            <person name="Andreopoulos B."/>
            <person name="Baker S.E."/>
            <person name="Barry K."/>
            <person name="Bills G."/>
            <person name="Bluhm B.H."/>
            <person name="Cannon C."/>
            <person name="Castanera R."/>
            <person name="Culley D.E."/>
            <person name="Daum C."/>
            <person name="Ezra D."/>
            <person name="Gonzalez J.B."/>
            <person name="Henrissat B."/>
            <person name="Kuo A."/>
            <person name="Liang C."/>
            <person name="Lipzen A."/>
            <person name="Lutzoni F."/>
            <person name="Magnuson J."/>
            <person name="Mondo S."/>
            <person name="Nolan M."/>
            <person name="Ohm R."/>
            <person name="Pangilinan J."/>
            <person name="Park H.-J."/>
            <person name="Ramirez L."/>
            <person name="Alfaro M."/>
            <person name="Sun H."/>
            <person name="Tritt A."/>
            <person name="Yoshinaga Y."/>
            <person name="Zwiers L.-H."/>
            <person name="Turgeon B.G."/>
            <person name="Goodwin S.B."/>
            <person name="Spatafora J.W."/>
            <person name="Crous P.W."/>
            <person name="Grigoriev I.V."/>
        </authorList>
    </citation>
    <scope>NUCLEOTIDE SEQUENCE</scope>
    <source>
        <strain evidence="1">CBS 394.84</strain>
    </source>
</reference>
<dbReference type="RefSeq" id="XP_040785318.1">
    <property type="nucleotide sequence ID" value="XM_040926701.1"/>
</dbReference>
<evidence type="ECO:0008006" key="3">
    <source>
        <dbReference type="Google" id="ProtNLM"/>
    </source>
</evidence>
<accession>A0A9P4GCN1</accession>
<dbReference type="AlphaFoldDB" id="A0A9P4GCN1"/>
<proteinExistence type="predicted"/>
<evidence type="ECO:0000313" key="1">
    <source>
        <dbReference type="EMBL" id="KAF1842755.1"/>
    </source>
</evidence>
<dbReference type="OrthoDB" id="3556572at2759"/>